<proteinExistence type="predicted"/>
<dbReference type="Gene3D" id="3.40.50.1010">
    <property type="entry name" value="5'-nuclease"/>
    <property type="match status" value="1"/>
</dbReference>
<evidence type="ECO:0000313" key="2">
    <source>
        <dbReference type="Proteomes" id="UP001295423"/>
    </source>
</evidence>
<reference evidence="1" key="1">
    <citation type="submission" date="2023-08" db="EMBL/GenBank/DDBJ databases">
        <authorList>
            <person name="Audoor S."/>
            <person name="Bilcke G."/>
        </authorList>
    </citation>
    <scope>NUCLEOTIDE SEQUENCE</scope>
</reference>
<sequence length="154" mass="17238">MGVKDGAAYCRPSQGFTHTVKTICTRLNDKFPAGGPHNPVVGVDISCWLIAAPLSTSQLVQQFFMERKVPVTHVVNYVFKHVDLLIRNGFGVLLIFDRASNPTKKATNNDRSSVVTDAIEWIERMYSNPNKTNLQKLSKLQQTAVEVQKDVLHE</sequence>
<dbReference type="EMBL" id="CAKOGP040000918">
    <property type="protein sequence ID" value="CAJ1940617.1"/>
    <property type="molecule type" value="Genomic_DNA"/>
</dbReference>
<keyword evidence="2" id="KW-1185">Reference proteome</keyword>
<dbReference type="Proteomes" id="UP001295423">
    <property type="component" value="Unassembled WGS sequence"/>
</dbReference>
<dbReference type="AlphaFoldDB" id="A0AAD2CXM5"/>
<evidence type="ECO:0000313" key="1">
    <source>
        <dbReference type="EMBL" id="CAJ1940617.1"/>
    </source>
</evidence>
<evidence type="ECO:0008006" key="3">
    <source>
        <dbReference type="Google" id="ProtNLM"/>
    </source>
</evidence>
<name>A0AAD2CXM5_9STRA</name>
<dbReference type="SUPFAM" id="SSF88723">
    <property type="entry name" value="PIN domain-like"/>
    <property type="match status" value="1"/>
</dbReference>
<organism evidence="1 2">
    <name type="scientific">Cylindrotheca closterium</name>
    <dbReference type="NCBI Taxonomy" id="2856"/>
    <lineage>
        <taxon>Eukaryota</taxon>
        <taxon>Sar</taxon>
        <taxon>Stramenopiles</taxon>
        <taxon>Ochrophyta</taxon>
        <taxon>Bacillariophyta</taxon>
        <taxon>Bacillariophyceae</taxon>
        <taxon>Bacillariophycidae</taxon>
        <taxon>Bacillariales</taxon>
        <taxon>Bacillariaceae</taxon>
        <taxon>Cylindrotheca</taxon>
    </lineage>
</organism>
<dbReference type="InterPro" id="IPR029060">
    <property type="entry name" value="PIN-like_dom_sf"/>
</dbReference>
<gene>
    <name evidence="1" type="ORF">CYCCA115_LOCUS7117</name>
</gene>
<comment type="caution">
    <text evidence="1">The sequence shown here is derived from an EMBL/GenBank/DDBJ whole genome shotgun (WGS) entry which is preliminary data.</text>
</comment>
<accession>A0AAD2CXM5</accession>
<protein>
    <recommendedName>
        <fullName evidence="3">Exonuclease 1</fullName>
    </recommendedName>
</protein>